<keyword evidence="3" id="KW-1185">Reference proteome</keyword>
<comment type="caution">
    <text evidence="2">The sequence shown here is derived from an EMBL/GenBank/DDBJ whole genome shotgun (WGS) entry which is preliminary data.</text>
</comment>
<feature type="compositionally biased region" description="Polar residues" evidence="1">
    <location>
        <begin position="1"/>
        <end position="13"/>
    </location>
</feature>
<accession>A0A439CYA1</accession>
<name>A0A439CYA1_9PEZI</name>
<organism evidence="2 3">
    <name type="scientific">Xylaria grammica</name>
    <dbReference type="NCBI Taxonomy" id="363999"/>
    <lineage>
        <taxon>Eukaryota</taxon>
        <taxon>Fungi</taxon>
        <taxon>Dikarya</taxon>
        <taxon>Ascomycota</taxon>
        <taxon>Pezizomycotina</taxon>
        <taxon>Sordariomycetes</taxon>
        <taxon>Xylariomycetidae</taxon>
        <taxon>Xylariales</taxon>
        <taxon>Xylariaceae</taxon>
        <taxon>Xylaria</taxon>
    </lineage>
</organism>
<dbReference type="AlphaFoldDB" id="A0A439CYA1"/>
<dbReference type="EMBL" id="RYZI01000290">
    <property type="protein sequence ID" value="RWA06997.1"/>
    <property type="molecule type" value="Genomic_DNA"/>
</dbReference>
<feature type="compositionally biased region" description="Basic residues" evidence="1">
    <location>
        <begin position="64"/>
        <end position="74"/>
    </location>
</feature>
<feature type="region of interest" description="Disordered" evidence="1">
    <location>
        <begin position="1"/>
        <end position="37"/>
    </location>
</feature>
<evidence type="ECO:0000313" key="3">
    <source>
        <dbReference type="Proteomes" id="UP000286045"/>
    </source>
</evidence>
<feature type="region of interest" description="Disordered" evidence="1">
    <location>
        <begin position="49"/>
        <end position="145"/>
    </location>
</feature>
<gene>
    <name evidence="2" type="ORF">EKO27_g8102</name>
</gene>
<dbReference type="Proteomes" id="UP000286045">
    <property type="component" value="Unassembled WGS sequence"/>
</dbReference>
<feature type="compositionally biased region" description="Acidic residues" evidence="1">
    <location>
        <begin position="14"/>
        <end position="29"/>
    </location>
</feature>
<feature type="compositionally biased region" description="Polar residues" evidence="1">
    <location>
        <begin position="88"/>
        <end position="100"/>
    </location>
</feature>
<protein>
    <submittedName>
        <fullName evidence="2">Uncharacterized protein</fullName>
    </submittedName>
</protein>
<evidence type="ECO:0000256" key="1">
    <source>
        <dbReference type="SAM" id="MobiDB-lite"/>
    </source>
</evidence>
<reference evidence="2 3" key="1">
    <citation type="submission" date="2018-12" db="EMBL/GenBank/DDBJ databases">
        <title>Draft genome sequence of Xylaria grammica IHI A82.</title>
        <authorList>
            <person name="Buettner E."/>
            <person name="Kellner H."/>
        </authorList>
    </citation>
    <scope>NUCLEOTIDE SEQUENCE [LARGE SCALE GENOMIC DNA]</scope>
    <source>
        <strain evidence="2 3">IHI A82</strain>
    </source>
</reference>
<proteinExistence type="predicted"/>
<sequence>METDTSASQTSSLEDTEMQLDGEAGEEDMSAAHDDVYTADLQVEETFALDEANIDAGSPASSQQRRRMRAHTMRLSRQAAMAPPAHTRGSSDTTSISTAGRTGPGFRAMAGFMSSDPPRAFPNDHGVYERVEVGEADDDDHMRID</sequence>
<evidence type="ECO:0000313" key="2">
    <source>
        <dbReference type="EMBL" id="RWA06997.1"/>
    </source>
</evidence>